<sequence>MADNDWRAVDTYIEEHLIARDGALDDALEANVRAGLPAIDVSPAQGKMLHLLARMSGARRILEIGTLGGYSTVWLARAVPDGGRVVTLEIDPHHAAVAAGNLERAGVADRVTVRVGPALEALKDMLENDEAPFDFVFLDADKENNADYLRAAVALSRPGTVIVVDNVVREGGVLDGDSSDSRIVGTRRLFEAIAAEPRLDATAVQTVGAKKWDGFALMIVGDE</sequence>
<name>A0A8T4IEM3_9SPHN</name>
<dbReference type="CDD" id="cd02440">
    <property type="entry name" value="AdoMet_MTases"/>
    <property type="match status" value="1"/>
</dbReference>
<dbReference type="PANTHER" id="PTHR10509:SF14">
    <property type="entry name" value="CAFFEOYL-COA O-METHYLTRANSFERASE 3-RELATED"/>
    <property type="match status" value="1"/>
</dbReference>
<dbReference type="InterPro" id="IPR050362">
    <property type="entry name" value="Cation-dep_OMT"/>
</dbReference>
<dbReference type="InterPro" id="IPR002935">
    <property type="entry name" value="SAM_O-MeTrfase"/>
</dbReference>
<evidence type="ECO:0000256" key="3">
    <source>
        <dbReference type="ARBA" id="ARBA00022691"/>
    </source>
</evidence>
<keyword evidence="3" id="KW-0949">S-adenosyl-L-methionine</keyword>
<evidence type="ECO:0000256" key="1">
    <source>
        <dbReference type="ARBA" id="ARBA00022603"/>
    </source>
</evidence>
<evidence type="ECO:0000313" key="4">
    <source>
        <dbReference type="EMBL" id="MBR0551455.1"/>
    </source>
</evidence>
<gene>
    <name evidence="4" type="ORF">J7S20_02920</name>
</gene>
<protein>
    <submittedName>
        <fullName evidence="4">O-methyltransferase</fullName>
    </submittedName>
</protein>
<dbReference type="AlphaFoldDB" id="A0A8T4IEM3"/>
<dbReference type="Gene3D" id="3.40.50.150">
    <property type="entry name" value="Vaccinia Virus protein VP39"/>
    <property type="match status" value="1"/>
</dbReference>
<evidence type="ECO:0000256" key="2">
    <source>
        <dbReference type="ARBA" id="ARBA00022679"/>
    </source>
</evidence>
<dbReference type="GO" id="GO:0032259">
    <property type="term" value="P:methylation"/>
    <property type="evidence" value="ECO:0007669"/>
    <property type="project" value="UniProtKB-KW"/>
</dbReference>
<dbReference type="PANTHER" id="PTHR10509">
    <property type="entry name" value="O-METHYLTRANSFERASE-RELATED"/>
    <property type="match status" value="1"/>
</dbReference>
<proteinExistence type="predicted"/>
<accession>A0A8T4IEM3</accession>
<keyword evidence="1" id="KW-0489">Methyltransferase</keyword>
<keyword evidence="5" id="KW-1185">Reference proteome</keyword>
<dbReference type="RefSeq" id="WP_284052729.1">
    <property type="nucleotide sequence ID" value="NZ_JAGRQC010000001.1"/>
</dbReference>
<organism evidence="4 5">
    <name type="scientific">Stakelama marina</name>
    <dbReference type="NCBI Taxonomy" id="2826939"/>
    <lineage>
        <taxon>Bacteria</taxon>
        <taxon>Pseudomonadati</taxon>
        <taxon>Pseudomonadota</taxon>
        <taxon>Alphaproteobacteria</taxon>
        <taxon>Sphingomonadales</taxon>
        <taxon>Sphingomonadaceae</taxon>
        <taxon>Stakelama</taxon>
    </lineage>
</organism>
<dbReference type="PROSITE" id="PS51682">
    <property type="entry name" value="SAM_OMT_I"/>
    <property type="match status" value="1"/>
</dbReference>
<dbReference type="Proteomes" id="UP000676996">
    <property type="component" value="Unassembled WGS sequence"/>
</dbReference>
<reference evidence="4" key="1">
    <citation type="submission" date="2021-04" db="EMBL/GenBank/DDBJ databases">
        <title>Ouciella asimina sp. nov., isolated from the surface seawater in the hydrothermal field of Okinawa Trough.</title>
        <authorList>
            <person name="Shuang W."/>
        </authorList>
    </citation>
    <scope>NUCLEOTIDE SEQUENCE</scope>
    <source>
        <strain evidence="4">LXI357</strain>
    </source>
</reference>
<dbReference type="GO" id="GO:0008757">
    <property type="term" value="F:S-adenosylmethionine-dependent methyltransferase activity"/>
    <property type="evidence" value="ECO:0007669"/>
    <property type="project" value="TreeGrafter"/>
</dbReference>
<dbReference type="InterPro" id="IPR029063">
    <property type="entry name" value="SAM-dependent_MTases_sf"/>
</dbReference>
<evidence type="ECO:0000313" key="5">
    <source>
        <dbReference type="Proteomes" id="UP000676996"/>
    </source>
</evidence>
<dbReference type="GO" id="GO:0008171">
    <property type="term" value="F:O-methyltransferase activity"/>
    <property type="evidence" value="ECO:0007669"/>
    <property type="project" value="InterPro"/>
</dbReference>
<dbReference type="SUPFAM" id="SSF53335">
    <property type="entry name" value="S-adenosyl-L-methionine-dependent methyltransferases"/>
    <property type="match status" value="1"/>
</dbReference>
<dbReference type="Pfam" id="PF01596">
    <property type="entry name" value="Methyltransf_3"/>
    <property type="match status" value="1"/>
</dbReference>
<comment type="caution">
    <text evidence="4">The sequence shown here is derived from an EMBL/GenBank/DDBJ whole genome shotgun (WGS) entry which is preliminary data.</text>
</comment>
<keyword evidence="2" id="KW-0808">Transferase</keyword>
<dbReference type="EMBL" id="JAGRQC010000001">
    <property type="protein sequence ID" value="MBR0551455.1"/>
    <property type="molecule type" value="Genomic_DNA"/>
</dbReference>